<feature type="non-terminal residue" evidence="1">
    <location>
        <position position="1"/>
    </location>
</feature>
<dbReference type="EMBL" id="KL198034">
    <property type="protein sequence ID" value="KDQ15030.1"/>
    <property type="molecule type" value="Genomic_DNA"/>
</dbReference>
<evidence type="ECO:0000313" key="2">
    <source>
        <dbReference type="Proteomes" id="UP000027195"/>
    </source>
</evidence>
<proteinExistence type="predicted"/>
<gene>
    <name evidence="1" type="ORF">BOTBODRAFT_92071</name>
</gene>
<dbReference type="STRING" id="930990.A0A067MJW6"/>
<name>A0A067MJW6_BOTB1</name>
<keyword evidence="2" id="KW-1185">Reference proteome</keyword>
<dbReference type="AlphaFoldDB" id="A0A067MJW6"/>
<organism evidence="1 2">
    <name type="scientific">Botryobasidium botryosum (strain FD-172 SS1)</name>
    <dbReference type="NCBI Taxonomy" id="930990"/>
    <lineage>
        <taxon>Eukaryota</taxon>
        <taxon>Fungi</taxon>
        <taxon>Dikarya</taxon>
        <taxon>Basidiomycota</taxon>
        <taxon>Agaricomycotina</taxon>
        <taxon>Agaricomycetes</taxon>
        <taxon>Cantharellales</taxon>
        <taxon>Botryobasidiaceae</taxon>
        <taxon>Botryobasidium</taxon>
    </lineage>
</organism>
<accession>A0A067MJW6</accession>
<dbReference type="OrthoDB" id="10039611at2759"/>
<dbReference type="HOGENOM" id="CLU_099517_0_0_1"/>
<protein>
    <submittedName>
        <fullName evidence="1">Uncharacterized protein</fullName>
    </submittedName>
</protein>
<dbReference type="InParanoid" id="A0A067MJW6"/>
<dbReference type="Proteomes" id="UP000027195">
    <property type="component" value="Unassembled WGS sequence"/>
</dbReference>
<sequence>ILKPPRDSGSGHKDPGLDLLLRSRLEKMRMFLWFFINHKDGLGWTTASKKATEAFERGEWMANRIRKWSRNFIADRTCLLTNRYGMFNISRIADGDFQQELLLHLQGVGMYVRAQGIVEYIKNKEVQARIGLARPISLAMAQQWIKVLGCRRTRTP</sequence>
<evidence type="ECO:0000313" key="1">
    <source>
        <dbReference type="EMBL" id="KDQ15030.1"/>
    </source>
</evidence>
<feature type="non-terminal residue" evidence="1">
    <location>
        <position position="156"/>
    </location>
</feature>
<reference evidence="2" key="1">
    <citation type="journal article" date="2014" name="Proc. Natl. Acad. Sci. U.S.A.">
        <title>Extensive sampling of basidiomycete genomes demonstrates inadequacy of the white-rot/brown-rot paradigm for wood decay fungi.</title>
        <authorList>
            <person name="Riley R."/>
            <person name="Salamov A.A."/>
            <person name="Brown D.W."/>
            <person name="Nagy L.G."/>
            <person name="Floudas D."/>
            <person name="Held B.W."/>
            <person name="Levasseur A."/>
            <person name="Lombard V."/>
            <person name="Morin E."/>
            <person name="Otillar R."/>
            <person name="Lindquist E.A."/>
            <person name="Sun H."/>
            <person name="LaButti K.M."/>
            <person name="Schmutz J."/>
            <person name="Jabbour D."/>
            <person name="Luo H."/>
            <person name="Baker S.E."/>
            <person name="Pisabarro A.G."/>
            <person name="Walton J.D."/>
            <person name="Blanchette R.A."/>
            <person name="Henrissat B."/>
            <person name="Martin F."/>
            <person name="Cullen D."/>
            <person name="Hibbett D.S."/>
            <person name="Grigoriev I.V."/>
        </authorList>
    </citation>
    <scope>NUCLEOTIDE SEQUENCE [LARGE SCALE GENOMIC DNA]</scope>
    <source>
        <strain evidence="2">FD-172 SS1</strain>
    </source>
</reference>